<accession>A0A7D4TEZ3</accession>
<evidence type="ECO:0000313" key="13">
    <source>
        <dbReference type="Proteomes" id="UP000502498"/>
    </source>
</evidence>
<dbReference type="InterPro" id="IPR050482">
    <property type="entry name" value="Sensor_HK_TwoCompSys"/>
</dbReference>
<dbReference type="SUPFAM" id="SSF55874">
    <property type="entry name" value="ATPase domain of HSP90 chaperone/DNA topoisomerase II/histidine kinase"/>
    <property type="match status" value="1"/>
</dbReference>
<dbReference type="Pfam" id="PF02518">
    <property type="entry name" value="HATPase_c"/>
    <property type="match status" value="1"/>
</dbReference>
<keyword evidence="5" id="KW-0418">Kinase</keyword>
<evidence type="ECO:0000259" key="11">
    <source>
        <dbReference type="SMART" id="SM00387"/>
    </source>
</evidence>
<dbReference type="InterPro" id="IPR003594">
    <property type="entry name" value="HATPase_dom"/>
</dbReference>
<dbReference type="InterPro" id="IPR036890">
    <property type="entry name" value="HATPase_C_sf"/>
</dbReference>
<evidence type="ECO:0000256" key="6">
    <source>
        <dbReference type="ARBA" id="ARBA00022989"/>
    </source>
</evidence>
<sequence>MRLPTSPARGPIVRAVLIFGLAAIASLAVVWLATFAGTRTVAYDQALDDAQRRTEAMAVLTFPAALERAFAGDDAALQDAVSARIEEGYLSAVLVRDGDGTLVYSSLGNTGSRHPLPDAARAAIEEGTVTSERADQDELRWLPTATGYLEVYAPLSVPGHGTYAIEVYFDDAGIEAFADVEVSQMLPIMLVPLMSVQLIMVAVFLWLVRRARRQERERAELLEFSISASDRERERIAGDIHDGPIQELAGVGFVLDAAKRVHGDDQERLLDAAHAALRRAATSLRTLMADIYPPDLHSVPLKLAITRLVETTVPVEVAATVDVDDMPPLGDEAIELVYRIVREALGNVAKHSGAATVRVEVGMSRFEETSKDAVRVRVTDDGVGIDGVERSPRQSHHVGLRLIRDRVRSVGGTVQIGSGPDGGTDVVAFIPLPAPAPKAARRRSGAAAGDVTTAPAPEPVA</sequence>
<evidence type="ECO:0000256" key="8">
    <source>
        <dbReference type="ARBA" id="ARBA00023136"/>
    </source>
</evidence>
<keyword evidence="2" id="KW-1003">Cell membrane</keyword>
<organism evidence="12 13">
    <name type="scientific">Microbacterium hominis</name>
    <dbReference type="NCBI Taxonomy" id="162426"/>
    <lineage>
        <taxon>Bacteria</taxon>
        <taxon>Bacillati</taxon>
        <taxon>Actinomycetota</taxon>
        <taxon>Actinomycetes</taxon>
        <taxon>Micrococcales</taxon>
        <taxon>Microbacteriaceae</taxon>
        <taxon>Microbacterium</taxon>
    </lineage>
</organism>
<comment type="subcellular location">
    <subcellularLocation>
        <location evidence="1">Cell membrane</location>
        <topology evidence="1">Multi-pass membrane protein</topology>
    </subcellularLocation>
</comment>
<evidence type="ECO:0000256" key="5">
    <source>
        <dbReference type="ARBA" id="ARBA00022777"/>
    </source>
</evidence>
<dbReference type="Pfam" id="PF07730">
    <property type="entry name" value="HisKA_3"/>
    <property type="match status" value="1"/>
</dbReference>
<evidence type="ECO:0000313" key="12">
    <source>
        <dbReference type="EMBL" id="QKJ18301.1"/>
    </source>
</evidence>
<dbReference type="EMBL" id="CP054038">
    <property type="protein sequence ID" value="QKJ18301.1"/>
    <property type="molecule type" value="Genomic_DNA"/>
</dbReference>
<dbReference type="Gene3D" id="1.20.5.1930">
    <property type="match status" value="1"/>
</dbReference>
<evidence type="ECO:0000256" key="9">
    <source>
        <dbReference type="SAM" id="MobiDB-lite"/>
    </source>
</evidence>
<evidence type="ECO:0000256" key="4">
    <source>
        <dbReference type="ARBA" id="ARBA00022692"/>
    </source>
</evidence>
<dbReference type="GO" id="GO:0046983">
    <property type="term" value="F:protein dimerization activity"/>
    <property type="evidence" value="ECO:0007669"/>
    <property type="project" value="InterPro"/>
</dbReference>
<reference evidence="12 13" key="1">
    <citation type="submission" date="2020-05" db="EMBL/GenBank/DDBJ databases">
        <title>Strain PA2F3 complete genome.</title>
        <authorList>
            <person name="Kim Y.-S."/>
            <person name="Kim S.-J."/>
            <person name="Jung H.-k."/>
            <person name="Kim S.-E."/>
            <person name="Kim K.-H."/>
        </authorList>
    </citation>
    <scope>NUCLEOTIDE SEQUENCE [LARGE SCALE GENOMIC DNA]</scope>
    <source>
        <strain evidence="12 13">PA2F3</strain>
    </source>
</reference>
<evidence type="ECO:0000256" key="10">
    <source>
        <dbReference type="SAM" id="Phobius"/>
    </source>
</evidence>
<dbReference type="Proteomes" id="UP000502498">
    <property type="component" value="Chromosome"/>
</dbReference>
<feature type="domain" description="Histidine kinase/HSP90-like ATPase" evidence="11">
    <location>
        <begin position="332"/>
        <end position="434"/>
    </location>
</feature>
<feature type="region of interest" description="Disordered" evidence="9">
    <location>
        <begin position="438"/>
        <end position="461"/>
    </location>
</feature>
<gene>
    <name evidence="12" type="ORF">HQM25_02050</name>
</gene>
<dbReference type="AlphaFoldDB" id="A0A7D4TEZ3"/>
<dbReference type="PANTHER" id="PTHR24421">
    <property type="entry name" value="NITRATE/NITRITE SENSOR PROTEIN NARX-RELATED"/>
    <property type="match status" value="1"/>
</dbReference>
<feature type="transmembrane region" description="Helical" evidence="10">
    <location>
        <begin position="12"/>
        <end position="33"/>
    </location>
</feature>
<feature type="transmembrane region" description="Helical" evidence="10">
    <location>
        <begin position="185"/>
        <end position="208"/>
    </location>
</feature>
<dbReference type="CDD" id="cd16917">
    <property type="entry name" value="HATPase_UhpB-NarQ-NarX-like"/>
    <property type="match status" value="1"/>
</dbReference>
<keyword evidence="4 10" id="KW-0812">Transmembrane</keyword>
<dbReference type="SMART" id="SM00387">
    <property type="entry name" value="HATPase_c"/>
    <property type="match status" value="1"/>
</dbReference>
<proteinExistence type="predicted"/>
<keyword evidence="7" id="KW-0902">Two-component regulatory system</keyword>
<dbReference type="InterPro" id="IPR011712">
    <property type="entry name" value="Sig_transdc_His_kin_sub3_dim/P"/>
</dbReference>
<dbReference type="GO" id="GO:0000155">
    <property type="term" value="F:phosphorelay sensor kinase activity"/>
    <property type="evidence" value="ECO:0007669"/>
    <property type="project" value="InterPro"/>
</dbReference>
<protein>
    <recommendedName>
        <fullName evidence="11">Histidine kinase/HSP90-like ATPase domain-containing protein</fullName>
    </recommendedName>
</protein>
<dbReference type="Gene3D" id="3.30.565.10">
    <property type="entry name" value="Histidine kinase-like ATPase, C-terminal domain"/>
    <property type="match status" value="1"/>
</dbReference>
<evidence type="ECO:0000256" key="1">
    <source>
        <dbReference type="ARBA" id="ARBA00004651"/>
    </source>
</evidence>
<evidence type="ECO:0000256" key="2">
    <source>
        <dbReference type="ARBA" id="ARBA00022475"/>
    </source>
</evidence>
<evidence type="ECO:0000256" key="7">
    <source>
        <dbReference type="ARBA" id="ARBA00023012"/>
    </source>
</evidence>
<dbReference type="PANTHER" id="PTHR24421:SF37">
    <property type="entry name" value="SENSOR HISTIDINE KINASE NARS"/>
    <property type="match status" value="1"/>
</dbReference>
<keyword evidence="6 10" id="KW-1133">Transmembrane helix</keyword>
<keyword evidence="8 10" id="KW-0472">Membrane</keyword>
<dbReference type="RefSeq" id="WP_172988686.1">
    <property type="nucleotide sequence ID" value="NZ_CP054038.1"/>
</dbReference>
<evidence type="ECO:0000256" key="3">
    <source>
        <dbReference type="ARBA" id="ARBA00022679"/>
    </source>
</evidence>
<name>A0A7D4TEZ3_9MICO</name>
<keyword evidence="3" id="KW-0808">Transferase</keyword>
<dbReference type="GO" id="GO:0005886">
    <property type="term" value="C:plasma membrane"/>
    <property type="evidence" value="ECO:0007669"/>
    <property type="project" value="UniProtKB-SubCell"/>
</dbReference>